<proteinExistence type="inferred from homology"/>
<evidence type="ECO:0000313" key="6">
    <source>
        <dbReference type="EMBL" id="GGA56294.1"/>
    </source>
</evidence>
<reference evidence="6" key="1">
    <citation type="journal article" date="2014" name="Int. J. Syst. Evol. Microbiol.">
        <title>Complete genome sequence of Corynebacterium casei LMG S-19264T (=DSM 44701T), isolated from a smear-ripened cheese.</title>
        <authorList>
            <consortium name="US DOE Joint Genome Institute (JGI-PGF)"/>
            <person name="Walter F."/>
            <person name="Albersmeier A."/>
            <person name="Kalinowski J."/>
            <person name="Ruckert C."/>
        </authorList>
    </citation>
    <scope>NUCLEOTIDE SEQUENCE</scope>
    <source>
        <strain evidence="6">CGMCC 1.15320</strain>
    </source>
</reference>
<dbReference type="SMART" id="SM00903">
    <property type="entry name" value="Flavin_Reduct"/>
    <property type="match status" value="1"/>
</dbReference>
<keyword evidence="2" id="KW-0285">Flavoprotein</keyword>
<comment type="cofactor">
    <cofactor evidence="1">
        <name>FMN</name>
        <dbReference type="ChEBI" id="CHEBI:58210"/>
    </cofactor>
</comment>
<sequence>MLQFQSDTLDENQRYKLISAIVTPRPIAWVTSLNPEGAVNLAPFSSYTFISYNPAKVLFSVGPGGEQLKDTVANIEARGEFTVNSVTPDVLAPMVDSAFEYERSESEAELLGIKLAPSSTIETPRVAGVAAAMECRLDRIITVGDQDDHRLIIGTVTCFHVDSAVWAKDRIDPGLYNPMGRIGGPLYQERGEIIVRPVPKERGR</sequence>
<gene>
    <name evidence="6" type="ORF">GCM10011385_07240</name>
</gene>
<dbReference type="InterPro" id="IPR012349">
    <property type="entry name" value="Split_barrel_FMN-bd"/>
</dbReference>
<protein>
    <submittedName>
        <fullName evidence="6">Flavin reductase</fullName>
    </submittedName>
</protein>
<dbReference type="PANTHER" id="PTHR33798:SF5">
    <property type="entry name" value="FLAVIN REDUCTASE LIKE DOMAIN-CONTAINING PROTEIN"/>
    <property type="match status" value="1"/>
</dbReference>
<dbReference type="RefSeq" id="WP_188719598.1">
    <property type="nucleotide sequence ID" value="NZ_BMIF01000002.1"/>
</dbReference>
<dbReference type="Proteomes" id="UP000636264">
    <property type="component" value="Unassembled WGS sequence"/>
</dbReference>
<dbReference type="GO" id="GO:0016646">
    <property type="term" value="F:oxidoreductase activity, acting on the CH-NH group of donors, NAD or NADP as acceptor"/>
    <property type="evidence" value="ECO:0007669"/>
    <property type="project" value="UniProtKB-ARBA"/>
</dbReference>
<evidence type="ECO:0000313" key="7">
    <source>
        <dbReference type="Proteomes" id="UP000636264"/>
    </source>
</evidence>
<evidence type="ECO:0000256" key="3">
    <source>
        <dbReference type="ARBA" id="ARBA00022643"/>
    </source>
</evidence>
<reference evidence="6" key="2">
    <citation type="submission" date="2020-09" db="EMBL/GenBank/DDBJ databases">
        <authorList>
            <person name="Sun Q."/>
            <person name="Zhou Y."/>
        </authorList>
    </citation>
    <scope>NUCLEOTIDE SEQUENCE</scope>
    <source>
        <strain evidence="6">CGMCC 1.15320</strain>
    </source>
</reference>
<dbReference type="EMBL" id="BMIF01000002">
    <property type="protein sequence ID" value="GGA56294.1"/>
    <property type="molecule type" value="Genomic_DNA"/>
</dbReference>
<keyword evidence="3" id="KW-0288">FMN</keyword>
<accession>A0A916RGJ4</accession>
<evidence type="ECO:0000256" key="2">
    <source>
        <dbReference type="ARBA" id="ARBA00022630"/>
    </source>
</evidence>
<organism evidence="6 7">
    <name type="scientific">Nitratireductor aestuarii</name>
    <dbReference type="NCBI Taxonomy" id="1735103"/>
    <lineage>
        <taxon>Bacteria</taxon>
        <taxon>Pseudomonadati</taxon>
        <taxon>Pseudomonadota</taxon>
        <taxon>Alphaproteobacteria</taxon>
        <taxon>Hyphomicrobiales</taxon>
        <taxon>Phyllobacteriaceae</taxon>
        <taxon>Nitratireductor</taxon>
    </lineage>
</organism>
<feature type="domain" description="Flavin reductase like" evidence="5">
    <location>
        <begin position="20"/>
        <end position="174"/>
    </location>
</feature>
<comment type="similarity">
    <text evidence="4">Belongs to the flavoredoxin family.</text>
</comment>
<evidence type="ECO:0000259" key="5">
    <source>
        <dbReference type="SMART" id="SM00903"/>
    </source>
</evidence>
<keyword evidence="7" id="KW-1185">Reference proteome</keyword>
<dbReference type="InterPro" id="IPR002563">
    <property type="entry name" value="Flavin_Rdtase-like_dom"/>
</dbReference>
<name>A0A916RGJ4_9HYPH</name>
<dbReference type="SUPFAM" id="SSF50475">
    <property type="entry name" value="FMN-binding split barrel"/>
    <property type="match status" value="1"/>
</dbReference>
<dbReference type="PANTHER" id="PTHR33798">
    <property type="entry name" value="FLAVOPROTEIN OXYGENASE"/>
    <property type="match status" value="1"/>
</dbReference>
<evidence type="ECO:0000256" key="1">
    <source>
        <dbReference type="ARBA" id="ARBA00001917"/>
    </source>
</evidence>
<evidence type="ECO:0000256" key="4">
    <source>
        <dbReference type="ARBA" id="ARBA00038054"/>
    </source>
</evidence>
<dbReference type="AlphaFoldDB" id="A0A916RGJ4"/>
<dbReference type="GO" id="GO:0010181">
    <property type="term" value="F:FMN binding"/>
    <property type="evidence" value="ECO:0007669"/>
    <property type="project" value="InterPro"/>
</dbReference>
<dbReference type="Pfam" id="PF01613">
    <property type="entry name" value="Flavin_Reduct"/>
    <property type="match status" value="1"/>
</dbReference>
<dbReference type="Gene3D" id="2.30.110.10">
    <property type="entry name" value="Electron Transport, Fmn-binding Protein, Chain A"/>
    <property type="match status" value="1"/>
</dbReference>
<comment type="caution">
    <text evidence="6">The sequence shown here is derived from an EMBL/GenBank/DDBJ whole genome shotgun (WGS) entry which is preliminary data.</text>
</comment>